<dbReference type="InterPro" id="IPR035906">
    <property type="entry name" value="MetI-like_sf"/>
</dbReference>
<keyword evidence="3" id="KW-1003">Cell membrane</keyword>
<organism evidence="9 10">
    <name type="scientific">Ktedonosporobacter rubrisoli</name>
    <dbReference type="NCBI Taxonomy" id="2509675"/>
    <lineage>
        <taxon>Bacteria</taxon>
        <taxon>Bacillati</taxon>
        <taxon>Chloroflexota</taxon>
        <taxon>Ktedonobacteria</taxon>
        <taxon>Ktedonobacterales</taxon>
        <taxon>Ktedonosporobacteraceae</taxon>
        <taxon>Ktedonosporobacter</taxon>
    </lineage>
</organism>
<proteinExistence type="inferred from homology"/>
<comment type="subcellular location">
    <subcellularLocation>
        <location evidence="1 7">Cell membrane</location>
        <topology evidence="1 7">Multi-pass membrane protein</topology>
    </subcellularLocation>
</comment>
<name>A0A4P6JV25_KTERU</name>
<feature type="transmembrane region" description="Helical" evidence="7">
    <location>
        <begin position="101"/>
        <end position="125"/>
    </location>
</feature>
<gene>
    <name evidence="9" type="ORF">EPA93_23535</name>
</gene>
<dbReference type="KEGG" id="kbs:EPA93_23535"/>
<evidence type="ECO:0000256" key="1">
    <source>
        <dbReference type="ARBA" id="ARBA00004651"/>
    </source>
</evidence>
<sequence>MNRSPALTTTLPGEKSVPARILDILHAVWRQLTINKKVATGSVIVAIFVIVAIIGPFFVSQTPNAISHVANAKPSAEHLLGTTDLGQDIFSQLVAGTRNSIFWGFVTGLAVTIISMVVGLVAGYFGGIVDDILSLLTNVFLVLPGLPLAIVFASYFPHGEVTVALAVILTNWAWGARMLRAQTLSVRSREFVTAARSCGESAWRIIFFEILPNEISIIAANFVSTTIFVILAIASLEYLGLGDFNTVSWGMLLYEAQVGQALFANALWWFVPPGLCIALLGAGLALINFGIDEIADPRLRTEPTLKRIKKKLIHQS</sequence>
<evidence type="ECO:0000256" key="2">
    <source>
        <dbReference type="ARBA" id="ARBA00022448"/>
    </source>
</evidence>
<evidence type="ECO:0000313" key="9">
    <source>
        <dbReference type="EMBL" id="QBD78796.1"/>
    </source>
</evidence>
<evidence type="ECO:0000256" key="7">
    <source>
        <dbReference type="RuleBase" id="RU363032"/>
    </source>
</evidence>
<dbReference type="SUPFAM" id="SSF161098">
    <property type="entry name" value="MetI-like"/>
    <property type="match status" value="1"/>
</dbReference>
<keyword evidence="2 7" id="KW-0813">Transport</keyword>
<dbReference type="PANTHER" id="PTHR43386:SF1">
    <property type="entry name" value="D,D-DIPEPTIDE TRANSPORT SYSTEM PERMEASE PROTEIN DDPC-RELATED"/>
    <property type="match status" value="1"/>
</dbReference>
<keyword evidence="5 7" id="KW-1133">Transmembrane helix</keyword>
<dbReference type="GO" id="GO:0005886">
    <property type="term" value="C:plasma membrane"/>
    <property type="evidence" value="ECO:0007669"/>
    <property type="project" value="UniProtKB-SubCell"/>
</dbReference>
<feature type="transmembrane region" description="Helical" evidence="7">
    <location>
        <begin position="267"/>
        <end position="291"/>
    </location>
</feature>
<dbReference type="CDD" id="cd06261">
    <property type="entry name" value="TM_PBP2"/>
    <property type="match status" value="1"/>
</dbReference>
<comment type="similarity">
    <text evidence="7">Belongs to the binding-protein-dependent transport system permease family.</text>
</comment>
<dbReference type="InterPro" id="IPR050366">
    <property type="entry name" value="BP-dependent_transpt_permease"/>
</dbReference>
<evidence type="ECO:0000313" key="10">
    <source>
        <dbReference type="Proteomes" id="UP000290365"/>
    </source>
</evidence>
<dbReference type="Proteomes" id="UP000290365">
    <property type="component" value="Chromosome"/>
</dbReference>
<feature type="domain" description="ABC transmembrane type-1" evidence="8">
    <location>
        <begin position="101"/>
        <end position="288"/>
    </location>
</feature>
<evidence type="ECO:0000256" key="4">
    <source>
        <dbReference type="ARBA" id="ARBA00022692"/>
    </source>
</evidence>
<protein>
    <submittedName>
        <fullName evidence="9">ABC transporter permease</fullName>
    </submittedName>
</protein>
<dbReference type="InterPro" id="IPR025966">
    <property type="entry name" value="OppC_N"/>
</dbReference>
<feature type="transmembrane region" description="Helical" evidence="7">
    <location>
        <begin position="161"/>
        <end position="179"/>
    </location>
</feature>
<evidence type="ECO:0000256" key="3">
    <source>
        <dbReference type="ARBA" id="ARBA00022475"/>
    </source>
</evidence>
<accession>A0A4P6JV25</accession>
<dbReference type="AlphaFoldDB" id="A0A4P6JV25"/>
<dbReference type="GO" id="GO:0071916">
    <property type="term" value="F:dipeptide transmembrane transporter activity"/>
    <property type="evidence" value="ECO:0007669"/>
    <property type="project" value="TreeGrafter"/>
</dbReference>
<evidence type="ECO:0000256" key="6">
    <source>
        <dbReference type="ARBA" id="ARBA00023136"/>
    </source>
</evidence>
<evidence type="ECO:0000256" key="5">
    <source>
        <dbReference type="ARBA" id="ARBA00022989"/>
    </source>
</evidence>
<dbReference type="Gene3D" id="1.10.3720.10">
    <property type="entry name" value="MetI-like"/>
    <property type="match status" value="1"/>
</dbReference>
<reference evidence="9 10" key="1">
    <citation type="submission" date="2019-01" db="EMBL/GenBank/DDBJ databases">
        <title>Ktedonosporobacter rubrisoli SCAWS-G2.</title>
        <authorList>
            <person name="Huang Y."/>
            <person name="Yan B."/>
        </authorList>
    </citation>
    <scope>NUCLEOTIDE SEQUENCE [LARGE SCALE GENOMIC DNA]</scope>
    <source>
        <strain evidence="9 10">SCAWS-G2</strain>
    </source>
</reference>
<dbReference type="OrthoDB" id="9789244at2"/>
<keyword evidence="10" id="KW-1185">Reference proteome</keyword>
<dbReference type="PROSITE" id="PS50928">
    <property type="entry name" value="ABC_TM1"/>
    <property type="match status" value="1"/>
</dbReference>
<dbReference type="RefSeq" id="WP_129889849.1">
    <property type="nucleotide sequence ID" value="NZ_CP035758.1"/>
</dbReference>
<dbReference type="EMBL" id="CP035758">
    <property type="protein sequence ID" value="QBD78796.1"/>
    <property type="molecule type" value="Genomic_DNA"/>
</dbReference>
<dbReference type="InterPro" id="IPR000515">
    <property type="entry name" value="MetI-like"/>
</dbReference>
<feature type="transmembrane region" description="Helical" evidence="7">
    <location>
        <begin position="132"/>
        <end position="155"/>
    </location>
</feature>
<feature type="transmembrane region" description="Helical" evidence="7">
    <location>
        <begin position="215"/>
        <end position="236"/>
    </location>
</feature>
<dbReference type="PANTHER" id="PTHR43386">
    <property type="entry name" value="OLIGOPEPTIDE TRANSPORT SYSTEM PERMEASE PROTEIN APPC"/>
    <property type="match status" value="1"/>
</dbReference>
<dbReference type="Pfam" id="PF00528">
    <property type="entry name" value="BPD_transp_1"/>
    <property type="match status" value="1"/>
</dbReference>
<keyword evidence="6 7" id="KW-0472">Membrane</keyword>
<dbReference type="Pfam" id="PF12911">
    <property type="entry name" value="OppC_N"/>
    <property type="match status" value="1"/>
</dbReference>
<feature type="transmembrane region" description="Helical" evidence="7">
    <location>
        <begin position="38"/>
        <end position="59"/>
    </location>
</feature>
<keyword evidence="4 7" id="KW-0812">Transmembrane</keyword>
<evidence type="ECO:0000259" key="8">
    <source>
        <dbReference type="PROSITE" id="PS50928"/>
    </source>
</evidence>